<dbReference type="SUPFAM" id="SSF48452">
    <property type="entry name" value="TPR-like"/>
    <property type="match status" value="1"/>
</dbReference>
<dbReference type="RefSeq" id="WP_027296287.1">
    <property type="nucleotide sequence ID" value="NZ_CABMJZ010000022.1"/>
</dbReference>
<keyword evidence="2" id="KW-0143">Chaperone</keyword>
<dbReference type="GO" id="GO:0051787">
    <property type="term" value="F:misfolded protein binding"/>
    <property type="evidence" value="ECO:0007669"/>
    <property type="project" value="TreeGrafter"/>
</dbReference>
<dbReference type="InterPro" id="IPR051948">
    <property type="entry name" value="Hsp70_co-chaperone_J-domain"/>
</dbReference>
<accession>A0A4U8Q252</accession>
<dbReference type="InterPro" id="IPR011990">
    <property type="entry name" value="TPR-like_helical_dom_sf"/>
</dbReference>
<comment type="caution">
    <text evidence="4">The sequence shown here is derived from an EMBL/GenBank/DDBJ whole genome shotgun (WGS) entry which is preliminary data.</text>
</comment>
<gene>
    <name evidence="4" type="primary">dnaJ_2</name>
    <name evidence="4" type="ORF">DSM106044_04521</name>
</gene>
<dbReference type="GO" id="GO:0036503">
    <property type="term" value="P:ERAD pathway"/>
    <property type="evidence" value="ECO:0007669"/>
    <property type="project" value="TreeGrafter"/>
</dbReference>
<sequence>MVSDPYSVLGISSNATNDEVKRAYRDLSRKYHPDSYSNNPLAGLAEEKFKEVQEAYDQIMKERESGYSSGGYTAGGYQSSQDDSNEMKSVTNYINSGYYQDALNMLSRMQNRTAKWYYYSAVANSGIGNNVQAMNQAQQACSMEPNNQEYRNLVNQLQWSGQRYQSNSYGNGRSAGGCTTGNCCCDLWCADSLCECMGGDLCSCM</sequence>
<dbReference type="Gene3D" id="1.10.287.110">
    <property type="entry name" value="DnaJ domain"/>
    <property type="match status" value="1"/>
</dbReference>
<dbReference type="OrthoDB" id="9779889at2"/>
<dbReference type="STRING" id="180332.GCA_000797495_05059"/>
<dbReference type="SMART" id="SM00271">
    <property type="entry name" value="DnaJ"/>
    <property type="match status" value="1"/>
</dbReference>
<dbReference type="PANTHER" id="PTHR44360">
    <property type="entry name" value="DNAJ HOMOLOG SUBFAMILY B MEMBER 9"/>
    <property type="match status" value="1"/>
</dbReference>
<dbReference type="InterPro" id="IPR001623">
    <property type="entry name" value="DnaJ_domain"/>
</dbReference>
<evidence type="ECO:0000259" key="3">
    <source>
        <dbReference type="PROSITE" id="PS50076"/>
    </source>
</evidence>
<protein>
    <submittedName>
        <fullName evidence="4">Chaperone protein DnaJ</fullName>
    </submittedName>
</protein>
<dbReference type="GO" id="GO:0051087">
    <property type="term" value="F:protein-folding chaperone binding"/>
    <property type="evidence" value="ECO:0007669"/>
    <property type="project" value="TreeGrafter"/>
</dbReference>
<evidence type="ECO:0000313" key="4">
    <source>
        <dbReference type="EMBL" id="TLC98770.1"/>
    </source>
</evidence>
<dbReference type="Pfam" id="PF00226">
    <property type="entry name" value="DnaJ"/>
    <property type="match status" value="1"/>
</dbReference>
<feature type="domain" description="J" evidence="3">
    <location>
        <begin position="4"/>
        <end position="71"/>
    </location>
</feature>
<proteinExistence type="predicted"/>
<dbReference type="InterPro" id="IPR036869">
    <property type="entry name" value="J_dom_sf"/>
</dbReference>
<dbReference type="PRINTS" id="PR00625">
    <property type="entry name" value="JDOMAIN"/>
</dbReference>
<evidence type="ECO:0000256" key="2">
    <source>
        <dbReference type="ARBA" id="ARBA00023186"/>
    </source>
</evidence>
<dbReference type="SUPFAM" id="SSF46565">
    <property type="entry name" value="Chaperone J-domain"/>
    <property type="match status" value="1"/>
</dbReference>
<name>A0A4U8Q252_9FIRM</name>
<dbReference type="PROSITE" id="PS50076">
    <property type="entry name" value="DNAJ_2"/>
    <property type="match status" value="1"/>
</dbReference>
<dbReference type="GO" id="GO:0006260">
    <property type="term" value="P:DNA replication"/>
    <property type="evidence" value="ECO:0007669"/>
    <property type="project" value="UniProtKB-KW"/>
</dbReference>
<dbReference type="EMBL" id="QGQD01000086">
    <property type="protein sequence ID" value="TLC98770.1"/>
    <property type="molecule type" value="Genomic_DNA"/>
</dbReference>
<dbReference type="Proteomes" id="UP000306509">
    <property type="component" value="Unassembled WGS sequence"/>
</dbReference>
<evidence type="ECO:0000256" key="1">
    <source>
        <dbReference type="ARBA" id="ARBA00022705"/>
    </source>
</evidence>
<evidence type="ECO:0000313" key="5">
    <source>
        <dbReference type="Proteomes" id="UP000306509"/>
    </source>
</evidence>
<dbReference type="CDD" id="cd06257">
    <property type="entry name" value="DnaJ"/>
    <property type="match status" value="1"/>
</dbReference>
<dbReference type="PANTHER" id="PTHR44360:SF1">
    <property type="entry name" value="DNAJ HOMOLOG SUBFAMILY B MEMBER 9"/>
    <property type="match status" value="1"/>
</dbReference>
<keyword evidence="5" id="KW-1185">Reference proteome</keyword>
<reference evidence="4 5" key="1">
    <citation type="journal article" date="2019" name="Anaerobe">
        <title>Detection of Robinsoniella peoriensis in multiple bone samples of a trauma patient.</title>
        <authorList>
            <person name="Schrottner P."/>
            <person name="Hartwich K."/>
            <person name="Bunk B."/>
            <person name="Schober I."/>
            <person name="Helbig S."/>
            <person name="Rudolph W.W."/>
            <person name="Gunzer F."/>
        </authorList>
    </citation>
    <scope>NUCLEOTIDE SEQUENCE [LARGE SCALE GENOMIC DNA]</scope>
    <source>
        <strain evidence="4 5">DSM 106044</strain>
    </source>
</reference>
<organism evidence="4 5">
    <name type="scientific">Robinsoniella peoriensis</name>
    <dbReference type="NCBI Taxonomy" id="180332"/>
    <lineage>
        <taxon>Bacteria</taxon>
        <taxon>Bacillati</taxon>
        <taxon>Bacillota</taxon>
        <taxon>Clostridia</taxon>
        <taxon>Lachnospirales</taxon>
        <taxon>Lachnospiraceae</taxon>
        <taxon>Robinsoniella</taxon>
    </lineage>
</organism>
<keyword evidence="1" id="KW-0235">DNA replication</keyword>
<dbReference type="AlphaFoldDB" id="A0A4U8Q252"/>